<dbReference type="GO" id="GO:0005634">
    <property type="term" value="C:nucleus"/>
    <property type="evidence" value="ECO:0007669"/>
    <property type="project" value="TreeGrafter"/>
</dbReference>
<protein>
    <recommendedName>
        <fullName evidence="2">5'-AMP-activated protein kinase subunit gamma-1</fullName>
    </recommendedName>
</protein>
<proteinExistence type="inferred from homology"/>
<evidence type="ECO:0000256" key="11">
    <source>
        <dbReference type="ARBA" id="ARBA00023160"/>
    </source>
</evidence>
<dbReference type="GO" id="GO:0005524">
    <property type="term" value="F:ATP binding"/>
    <property type="evidence" value="ECO:0007669"/>
    <property type="project" value="UniProtKB-KW"/>
</dbReference>
<dbReference type="GO" id="GO:0019887">
    <property type="term" value="F:protein kinase regulator activity"/>
    <property type="evidence" value="ECO:0007669"/>
    <property type="project" value="TreeGrafter"/>
</dbReference>
<keyword evidence="6" id="KW-0547">Nucleotide-binding</keyword>
<keyword evidence="8" id="KW-0067">ATP-binding</keyword>
<evidence type="ECO:0000256" key="9">
    <source>
        <dbReference type="ARBA" id="ARBA00023098"/>
    </source>
</evidence>
<gene>
    <name evidence="15" type="ORF">NYPRO_LOCUS9805</name>
</gene>
<dbReference type="InterPro" id="IPR046342">
    <property type="entry name" value="CBS_dom_sf"/>
</dbReference>
<dbReference type="PANTHER" id="PTHR13780:SF38">
    <property type="entry name" value="5'-AMP-ACTIVATED PROTEIN KINASE SUBUNIT GAMMA-1"/>
    <property type="match status" value="1"/>
</dbReference>
<dbReference type="GO" id="GO:0006633">
    <property type="term" value="P:fatty acid biosynthetic process"/>
    <property type="evidence" value="ECO:0007669"/>
    <property type="project" value="UniProtKB-KW"/>
</dbReference>
<dbReference type="Gene3D" id="3.10.580.10">
    <property type="entry name" value="CBS-domain"/>
    <property type="match status" value="2"/>
</dbReference>
<feature type="domain" description="CBS" evidence="14">
    <location>
        <begin position="213"/>
        <end position="265"/>
    </location>
</feature>
<evidence type="ECO:0000313" key="15">
    <source>
        <dbReference type="EMBL" id="CAD7677009.1"/>
    </source>
</evidence>
<keyword evidence="7" id="KW-0276">Fatty acid metabolism</keyword>
<evidence type="ECO:0000256" key="3">
    <source>
        <dbReference type="ARBA" id="ARBA00022516"/>
    </source>
</evidence>
<evidence type="ECO:0000313" key="16">
    <source>
        <dbReference type="Proteomes" id="UP000645828"/>
    </source>
</evidence>
<evidence type="ECO:0000256" key="2">
    <source>
        <dbReference type="ARBA" id="ARBA00018007"/>
    </source>
</evidence>
<dbReference type="GO" id="GO:0005829">
    <property type="term" value="C:cytosol"/>
    <property type="evidence" value="ECO:0007669"/>
    <property type="project" value="UniProtKB-ARBA"/>
</dbReference>
<keyword evidence="4" id="KW-0597">Phosphoprotein</keyword>
<comment type="similarity">
    <text evidence="1">Belongs to the 5'-AMP-activated protein kinase gamma subunit family.</text>
</comment>
<evidence type="ECO:0000256" key="4">
    <source>
        <dbReference type="ARBA" id="ARBA00022553"/>
    </source>
</evidence>
<sequence>MNMYLVLENAIPACAAPRELPKASETSQSLLKWRRSLLQIAESNSSVYPFFKRFHCCCGLIPTSSKSEASFASATSGFCGHADHHHRCRKSLKEHKSETQRKVYQQVSFKRLVCIFPNATSSDAVSSSARNKIHRLPVVDPESGNTLYILTLKGLPKFPKFIMEFPKPEFMSKPLEELQIGTSAHVATACTTSPVCRVVDVRSMFDAVGLAVEKTYVNLDVSVTQALQHRSHSAGGRRGHRLVVVDGGDGVKGILAPPDILRSLVLMGGEKP</sequence>
<dbReference type="EMBL" id="CAJHUB010000678">
    <property type="protein sequence ID" value="CAD7677009.1"/>
    <property type="molecule type" value="Genomic_DNA"/>
</dbReference>
<dbReference type="InterPro" id="IPR050511">
    <property type="entry name" value="AMPK_gamma/SDS23_families"/>
</dbReference>
<dbReference type="PANTHER" id="PTHR13780">
    <property type="entry name" value="AMP-ACTIVATED PROTEIN KINASE, GAMMA REGULATORY SUBUNIT"/>
    <property type="match status" value="1"/>
</dbReference>
<dbReference type="SUPFAM" id="SSF54631">
    <property type="entry name" value="CBS-domain pair"/>
    <property type="match status" value="1"/>
</dbReference>
<evidence type="ECO:0000256" key="12">
    <source>
        <dbReference type="ARBA" id="ARBA00023180"/>
    </source>
</evidence>
<evidence type="ECO:0000256" key="7">
    <source>
        <dbReference type="ARBA" id="ARBA00022832"/>
    </source>
</evidence>
<evidence type="ECO:0000256" key="8">
    <source>
        <dbReference type="ARBA" id="ARBA00022840"/>
    </source>
</evidence>
<evidence type="ECO:0000259" key="14">
    <source>
        <dbReference type="SMART" id="SM00116"/>
    </source>
</evidence>
<evidence type="ECO:0000256" key="6">
    <source>
        <dbReference type="ARBA" id="ARBA00022741"/>
    </source>
</evidence>
<dbReference type="GO" id="GO:0016208">
    <property type="term" value="F:AMP binding"/>
    <property type="evidence" value="ECO:0007669"/>
    <property type="project" value="TreeGrafter"/>
</dbReference>
<comment type="caution">
    <text evidence="15">The sequence shown here is derived from an EMBL/GenBank/DDBJ whole genome shotgun (WGS) entry which is preliminary data.</text>
</comment>
<dbReference type="Proteomes" id="UP000645828">
    <property type="component" value="Unassembled WGS sequence"/>
</dbReference>
<comment type="subunit">
    <text evidence="13">AMPK is a heterotrimer of an alpha catalytic subunit (PRKAA1 or PRKAA2), a beta (PRKAB1 or PRKAB2) and a gamma non-catalytic subunits (PRKAG1, PRKAG2 or PRKAG3). Interacts with FNIP1 and FNIP2.</text>
</comment>
<keyword evidence="12" id="KW-0325">Glycoprotein</keyword>
<organism evidence="15 16">
    <name type="scientific">Nyctereutes procyonoides</name>
    <name type="common">Raccoon dog</name>
    <name type="synonym">Canis procyonoides</name>
    <dbReference type="NCBI Taxonomy" id="34880"/>
    <lineage>
        <taxon>Eukaryota</taxon>
        <taxon>Metazoa</taxon>
        <taxon>Chordata</taxon>
        <taxon>Craniata</taxon>
        <taxon>Vertebrata</taxon>
        <taxon>Euteleostomi</taxon>
        <taxon>Mammalia</taxon>
        <taxon>Eutheria</taxon>
        <taxon>Laurasiatheria</taxon>
        <taxon>Carnivora</taxon>
        <taxon>Caniformia</taxon>
        <taxon>Canidae</taxon>
        <taxon>Nyctereutes</taxon>
    </lineage>
</organism>
<keyword evidence="10" id="KW-0129">CBS domain</keyword>
<dbReference type="Pfam" id="PF00571">
    <property type="entry name" value="CBS"/>
    <property type="match status" value="1"/>
</dbReference>
<dbReference type="GO" id="GO:0031588">
    <property type="term" value="C:nucleotide-activated protein kinase complex"/>
    <property type="evidence" value="ECO:0007669"/>
    <property type="project" value="TreeGrafter"/>
</dbReference>
<keyword evidence="3" id="KW-0444">Lipid biosynthesis</keyword>
<keyword evidence="11" id="KW-0275">Fatty acid biosynthesis</keyword>
<keyword evidence="5" id="KW-0677">Repeat</keyword>
<evidence type="ECO:0000256" key="5">
    <source>
        <dbReference type="ARBA" id="ARBA00022737"/>
    </source>
</evidence>
<evidence type="ECO:0000256" key="1">
    <source>
        <dbReference type="ARBA" id="ARBA00006750"/>
    </source>
</evidence>
<keyword evidence="16" id="KW-1185">Reference proteome</keyword>
<evidence type="ECO:0000256" key="13">
    <source>
        <dbReference type="ARBA" id="ARBA00025878"/>
    </source>
</evidence>
<dbReference type="SMART" id="SM00116">
    <property type="entry name" value="CBS"/>
    <property type="match status" value="2"/>
</dbReference>
<keyword evidence="9" id="KW-0443">Lipid metabolism</keyword>
<dbReference type="InterPro" id="IPR000644">
    <property type="entry name" value="CBS_dom"/>
</dbReference>
<reference evidence="15" key="1">
    <citation type="submission" date="2020-12" db="EMBL/GenBank/DDBJ databases">
        <authorList>
            <consortium name="Molecular Ecology Group"/>
        </authorList>
    </citation>
    <scope>NUCLEOTIDE SEQUENCE</scope>
    <source>
        <strain evidence="15">TBG_1078</strain>
    </source>
</reference>
<feature type="domain" description="CBS" evidence="14">
    <location>
        <begin position="111"/>
        <end position="160"/>
    </location>
</feature>
<accession>A0A811YKK5</accession>
<dbReference type="GO" id="GO:0019901">
    <property type="term" value="F:protein kinase binding"/>
    <property type="evidence" value="ECO:0007669"/>
    <property type="project" value="TreeGrafter"/>
</dbReference>
<name>A0A811YKK5_NYCPR</name>
<evidence type="ECO:0000256" key="10">
    <source>
        <dbReference type="ARBA" id="ARBA00023122"/>
    </source>
</evidence>
<dbReference type="AlphaFoldDB" id="A0A811YKK5"/>